<feature type="region of interest" description="Disordered" evidence="1">
    <location>
        <begin position="1"/>
        <end position="116"/>
    </location>
</feature>
<dbReference type="EMBL" id="VUJU01002877">
    <property type="protein sequence ID" value="KAF0759818.1"/>
    <property type="molecule type" value="Genomic_DNA"/>
</dbReference>
<comment type="caution">
    <text evidence="2">The sequence shown here is derived from an EMBL/GenBank/DDBJ whole genome shotgun (WGS) entry which is preliminary data.</text>
</comment>
<proteinExistence type="predicted"/>
<sequence length="116" mass="13124">MRSRSWVTGGTTTTTIALAPAPDGDDDDDDDDDDDYHHHHDHCSSCRDGPRYRIIVQRPAADAPPPTGRRRPDDREVDGHGRGDDESLNDDDRCRDGRRRRPRHARGYTTVSTYPT</sequence>
<feature type="compositionally biased region" description="Basic residues" evidence="1">
    <location>
        <begin position="96"/>
        <end position="106"/>
    </location>
</feature>
<dbReference type="Proteomes" id="UP000478052">
    <property type="component" value="Unassembled WGS sequence"/>
</dbReference>
<evidence type="ECO:0000256" key="1">
    <source>
        <dbReference type="SAM" id="MobiDB-lite"/>
    </source>
</evidence>
<protein>
    <submittedName>
        <fullName evidence="2">Uncharacterized protein</fullName>
    </submittedName>
</protein>
<feature type="compositionally biased region" description="Basic and acidic residues" evidence="1">
    <location>
        <begin position="35"/>
        <end position="51"/>
    </location>
</feature>
<reference evidence="2 3" key="1">
    <citation type="submission" date="2019-08" db="EMBL/GenBank/DDBJ databases">
        <title>Whole genome of Aphis craccivora.</title>
        <authorList>
            <person name="Voronova N.V."/>
            <person name="Shulinski R.S."/>
            <person name="Bandarenka Y.V."/>
            <person name="Zhorov D.G."/>
            <person name="Warner D."/>
        </authorList>
    </citation>
    <scope>NUCLEOTIDE SEQUENCE [LARGE SCALE GENOMIC DNA]</scope>
    <source>
        <strain evidence="2">180601</strain>
        <tissue evidence="2">Whole Body</tissue>
    </source>
</reference>
<accession>A0A6G0YQ43</accession>
<feature type="compositionally biased region" description="Acidic residues" evidence="1">
    <location>
        <begin position="23"/>
        <end position="34"/>
    </location>
</feature>
<name>A0A6G0YQ43_APHCR</name>
<gene>
    <name evidence="2" type="ORF">FWK35_00025490</name>
</gene>
<dbReference type="AlphaFoldDB" id="A0A6G0YQ43"/>
<evidence type="ECO:0000313" key="3">
    <source>
        <dbReference type="Proteomes" id="UP000478052"/>
    </source>
</evidence>
<keyword evidence="3" id="KW-1185">Reference proteome</keyword>
<organism evidence="2 3">
    <name type="scientific">Aphis craccivora</name>
    <name type="common">Cowpea aphid</name>
    <dbReference type="NCBI Taxonomy" id="307492"/>
    <lineage>
        <taxon>Eukaryota</taxon>
        <taxon>Metazoa</taxon>
        <taxon>Ecdysozoa</taxon>
        <taxon>Arthropoda</taxon>
        <taxon>Hexapoda</taxon>
        <taxon>Insecta</taxon>
        <taxon>Pterygota</taxon>
        <taxon>Neoptera</taxon>
        <taxon>Paraneoptera</taxon>
        <taxon>Hemiptera</taxon>
        <taxon>Sternorrhyncha</taxon>
        <taxon>Aphidomorpha</taxon>
        <taxon>Aphidoidea</taxon>
        <taxon>Aphididae</taxon>
        <taxon>Aphidini</taxon>
        <taxon>Aphis</taxon>
        <taxon>Aphis</taxon>
    </lineage>
</organism>
<feature type="compositionally biased region" description="Basic and acidic residues" evidence="1">
    <location>
        <begin position="70"/>
        <end position="95"/>
    </location>
</feature>
<evidence type="ECO:0000313" key="2">
    <source>
        <dbReference type="EMBL" id="KAF0759818.1"/>
    </source>
</evidence>